<keyword evidence="3" id="KW-0067">ATP-binding</keyword>
<evidence type="ECO:0000256" key="5">
    <source>
        <dbReference type="SAM" id="MobiDB-lite"/>
    </source>
</evidence>
<feature type="binding site" evidence="3">
    <location>
        <begin position="85"/>
        <end position="92"/>
    </location>
    <ligand>
        <name>ATP</name>
        <dbReference type="ChEBI" id="CHEBI:30616"/>
    </ligand>
</feature>
<dbReference type="GO" id="GO:0005524">
    <property type="term" value="F:ATP binding"/>
    <property type="evidence" value="ECO:0007669"/>
    <property type="project" value="UniProtKB-UniRule"/>
</dbReference>
<dbReference type="Pfam" id="PF00225">
    <property type="entry name" value="Kinesin"/>
    <property type="match status" value="1"/>
</dbReference>
<accession>A0A146KM22</accession>
<gene>
    <name evidence="7" type="ORF">TPC1_10285</name>
</gene>
<dbReference type="AlphaFoldDB" id="A0A146KM22"/>
<evidence type="ECO:0000256" key="1">
    <source>
        <dbReference type="ARBA" id="ARBA00023054"/>
    </source>
</evidence>
<dbReference type="Gene3D" id="3.40.850.10">
    <property type="entry name" value="Kinesin motor domain"/>
    <property type="match status" value="1"/>
</dbReference>
<dbReference type="EMBL" id="GDID01000210">
    <property type="protein sequence ID" value="JAP96396.1"/>
    <property type="molecule type" value="Transcribed_RNA"/>
</dbReference>
<evidence type="ECO:0000313" key="7">
    <source>
        <dbReference type="EMBL" id="JAP96396.1"/>
    </source>
</evidence>
<dbReference type="GO" id="GO:0008017">
    <property type="term" value="F:microtubule binding"/>
    <property type="evidence" value="ECO:0007669"/>
    <property type="project" value="InterPro"/>
</dbReference>
<name>A0A146KM22_9EUKA</name>
<proteinExistence type="inferred from homology"/>
<feature type="coiled-coil region" evidence="4">
    <location>
        <begin position="434"/>
        <end position="515"/>
    </location>
</feature>
<dbReference type="CDD" id="cd00106">
    <property type="entry name" value="KISc"/>
    <property type="match status" value="1"/>
</dbReference>
<dbReference type="InterPro" id="IPR027640">
    <property type="entry name" value="Kinesin-like_fam"/>
</dbReference>
<dbReference type="PANTHER" id="PTHR47968:SF75">
    <property type="entry name" value="CENTROMERE-ASSOCIATED PROTEIN E"/>
    <property type="match status" value="1"/>
</dbReference>
<keyword evidence="2 3" id="KW-0505">Motor protein</keyword>
<dbReference type="SMART" id="SM00129">
    <property type="entry name" value="KISc"/>
    <property type="match status" value="1"/>
</dbReference>
<dbReference type="SUPFAM" id="SSF52540">
    <property type="entry name" value="P-loop containing nucleoside triphosphate hydrolases"/>
    <property type="match status" value="1"/>
</dbReference>
<feature type="domain" description="Kinesin motor" evidence="6">
    <location>
        <begin position="3"/>
        <end position="346"/>
    </location>
</feature>
<dbReference type="PANTHER" id="PTHR47968">
    <property type="entry name" value="CENTROMERE PROTEIN E"/>
    <property type="match status" value="1"/>
</dbReference>
<evidence type="ECO:0000256" key="2">
    <source>
        <dbReference type="ARBA" id="ARBA00023175"/>
    </source>
</evidence>
<evidence type="ECO:0000256" key="4">
    <source>
        <dbReference type="SAM" id="Coils"/>
    </source>
</evidence>
<dbReference type="GO" id="GO:0007018">
    <property type="term" value="P:microtubule-based movement"/>
    <property type="evidence" value="ECO:0007669"/>
    <property type="project" value="InterPro"/>
</dbReference>
<keyword evidence="3" id="KW-0547">Nucleotide-binding</keyword>
<keyword evidence="1 4" id="KW-0175">Coiled coil</keyword>
<dbReference type="GO" id="GO:0003777">
    <property type="term" value="F:microtubule motor activity"/>
    <property type="evidence" value="ECO:0007669"/>
    <property type="project" value="InterPro"/>
</dbReference>
<feature type="region of interest" description="Disordered" evidence="5">
    <location>
        <begin position="152"/>
        <end position="172"/>
    </location>
</feature>
<organism evidence="7">
    <name type="scientific">Trepomonas sp. PC1</name>
    <dbReference type="NCBI Taxonomy" id="1076344"/>
    <lineage>
        <taxon>Eukaryota</taxon>
        <taxon>Metamonada</taxon>
        <taxon>Diplomonadida</taxon>
        <taxon>Hexamitidae</taxon>
        <taxon>Hexamitinae</taxon>
        <taxon>Trepomonas</taxon>
    </lineage>
</organism>
<dbReference type="PROSITE" id="PS50067">
    <property type="entry name" value="KINESIN_MOTOR_2"/>
    <property type="match status" value="1"/>
</dbReference>
<dbReference type="InterPro" id="IPR027417">
    <property type="entry name" value="P-loop_NTPase"/>
</dbReference>
<protein>
    <submittedName>
        <fullName evidence="7">Kinesin-like protein</fullName>
    </submittedName>
</protein>
<sequence length="759" mass="87471">MSNVNVFIRERPVPNDVESQQICGTIIGDSTNIVLSQKGNEYDKEITIDGFFDGKSSQEQVFESVGKPSIDKALSGFNSTVIAFGATGSGKSYTTFGTDDQQGLVPRIFQYIFEQSELRTQYDYSFHLSFVELYLDQFYDLLDEVQSRPNSAQRVSNFGSRPSSAANDEQRKQLQLKQSISGSFYAENLRIKQFKSKQEALSLLLAGTQRRATYQTQINERSSRSHAIFSVGIIMKNRVSNVSQGSLLTFVDLAGSEALKKSGLEGQRLFEMQCINRSLLALGQVIAQLAQKQEYIRYRDNKLTKILQEALGGSSYTSMVCCVYPMLENAFQTQQTFQFADRCRNVTTQPKYGAIDLNDIEEKNKLKSLQKEIELTKQSLLSTEMERDQLKKLLAMYENQDYDASPQKQRVIEKVVYHESPLQQQKVFQNDSSIDNLRRKLDQKERELAQIAKQARENSEKDSGRYQKLIVRIGELEAENERIKTENELQVEKMRTQHRKELRAIKNAQEQLNDTSQVQTIQCSKSRIDEEVMRERLRAELMGEFDEQKRQEIDYVQQKHREEINQLTEFMNSQIKKINLERDQALQDYQKVNQMLLWFQTEHKKAYNTLQEAKEGKLDAYVLNEQEMMQNYLNMSNQKTRVKSAIQIEPSKDVQQIPKNISEQISKIKQPKPMLPPTLHTTKPKQKEILEVIQPRLVSAFSTFKPPMVLLESDIHISPRPQTSKKLGKEKLQSSQSLTLGSCGGSKELQNKVYQKWGW</sequence>
<feature type="coiled-coil region" evidence="4">
    <location>
        <begin position="366"/>
        <end position="400"/>
    </location>
</feature>
<dbReference type="InterPro" id="IPR001752">
    <property type="entry name" value="Kinesin_motor_dom"/>
</dbReference>
<reference evidence="7" key="1">
    <citation type="submission" date="2015-07" db="EMBL/GenBank/DDBJ databases">
        <title>Adaptation to a free-living lifestyle via gene acquisitions in the diplomonad Trepomonas sp. PC1.</title>
        <authorList>
            <person name="Xu F."/>
            <person name="Jerlstrom-Hultqvist J."/>
            <person name="Kolisko M."/>
            <person name="Simpson A.G.B."/>
            <person name="Roger A.J."/>
            <person name="Svard S.G."/>
            <person name="Andersson J.O."/>
        </authorList>
    </citation>
    <scope>NUCLEOTIDE SEQUENCE</scope>
    <source>
        <strain evidence="7">PC1</strain>
    </source>
</reference>
<evidence type="ECO:0000259" key="6">
    <source>
        <dbReference type="PROSITE" id="PS50067"/>
    </source>
</evidence>
<comment type="similarity">
    <text evidence="3">Belongs to the TRAFAC class myosin-kinesin ATPase superfamily. Kinesin family.</text>
</comment>
<dbReference type="PRINTS" id="PR00380">
    <property type="entry name" value="KINESINHEAVY"/>
</dbReference>
<evidence type="ECO:0000256" key="3">
    <source>
        <dbReference type="PROSITE-ProRule" id="PRU00283"/>
    </source>
</evidence>
<dbReference type="InterPro" id="IPR036961">
    <property type="entry name" value="Kinesin_motor_dom_sf"/>
</dbReference>